<comment type="subcellular location">
    <subcellularLocation>
        <location evidence="1">Membrane</location>
    </subcellularLocation>
</comment>
<evidence type="ECO:0000256" key="10">
    <source>
        <dbReference type="SAM" id="Phobius"/>
    </source>
</evidence>
<keyword evidence="6 10" id="KW-1133">Transmembrane helix</keyword>
<keyword evidence="15" id="KW-1185">Reference proteome</keyword>
<evidence type="ECO:0000256" key="3">
    <source>
        <dbReference type="ARBA" id="ARBA00022692"/>
    </source>
</evidence>
<feature type="chain" id="PRO_5004806617" description="Cytochrome b561 and DOMON domain-containing protein" evidence="11">
    <location>
        <begin position="21"/>
        <end position="400"/>
    </location>
</feature>
<dbReference type="EMBL" id="KI397507">
    <property type="protein sequence ID" value="ERM94617.1"/>
    <property type="molecule type" value="Genomic_DNA"/>
</dbReference>
<feature type="transmembrane region" description="Helical" evidence="10">
    <location>
        <begin position="367"/>
        <end position="388"/>
    </location>
</feature>
<gene>
    <name evidence="14" type="ORF">AMTR_s00011p00147300</name>
</gene>
<dbReference type="GO" id="GO:0046872">
    <property type="term" value="F:metal ion binding"/>
    <property type="evidence" value="ECO:0007669"/>
    <property type="project" value="UniProtKB-KW"/>
</dbReference>
<evidence type="ECO:0000256" key="4">
    <source>
        <dbReference type="ARBA" id="ARBA00022729"/>
    </source>
</evidence>
<evidence type="ECO:0000256" key="11">
    <source>
        <dbReference type="SAM" id="SignalP"/>
    </source>
</evidence>
<dbReference type="SMART" id="SM00665">
    <property type="entry name" value="B561"/>
    <property type="match status" value="1"/>
</dbReference>
<protein>
    <recommendedName>
        <fullName evidence="8">Cytochrome b561 and DOMON domain-containing protein</fullName>
    </recommendedName>
</protein>
<feature type="domain" description="Cytochrome b561" evidence="13">
    <location>
        <begin position="193"/>
        <end position="391"/>
    </location>
</feature>
<dbReference type="OrthoDB" id="19261at2759"/>
<dbReference type="KEGG" id="atr:18422594"/>
<dbReference type="Pfam" id="PF04526">
    <property type="entry name" value="DUF568"/>
    <property type="match status" value="1"/>
</dbReference>
<dbReference type="AlphaFoldDB" id="W1NFN8"/>
<evidence type="ECO:0000256" key="6">
    <source>
        <dbReference type="ARBA" id="ARBA00022989"/>
    </source>
</evidence>
<proteinExistence type="predicted"/>
<sequence>MARHALLIFLGLMALPCISCSEAVGCDGGEFRYEFTQRNLTFCKKLRRIDWAFGWSLQEKEGMISIGFQARLQKRSTWVAWGINLNGRMAPVMDGTVALVAVQQPNGTVLNTYNLTRASALSRSHKCLPTSDRKANFVNFTNKQALLVDGTIIMIFATIVHNSFVIANTTNDTHHPILHHLWQDGSGADDQFCLRGHQLDLHHFDNRESLNLSSRKTVWPDYPVDGLRTAHGVLNIIGWGILVPVGLIFPRYFRGVVHTLKNWQIPHILIEIFAALLGTTGWILGLVLGSTSTGYIYVAHKALGTIIFVLAALQVLALRQQREKDDRRSTKWVIYHHFVGYSLLATIILNIYKGFHILDPPLGYQWSYYGLLIFMGAIVVLLEIWTWCKFLSGRALYREP</sequence>
<feature type="signal peptide" evidence="11">
    <location>
        <begin position="1"/>
        <end position="20"/>
    </location>
</feature>
<dbReference type="Proteomes" id="UP000017836">
    <property type="component" value="Unassembled WGS sequence"/>
</dbReference>
<keyword evidence="3 10" id="KW-0812">Transmembrane</keyword>
<evidence type="ECO:0000313" key="14">
    <source>
        <dbReference type="EMBL" id="ERM94617.1"/>
    </source>
</evidence>
<dbReference type="PANTHER" id="PTHR23130">
    <property type="entry name" value="CYTOCHROME B561 AND DOMON DOMAIN-CONTAINING PROTEIN"/>
    <property type="match status" value="1"/>
</dbReference>
<keyword evidence="2 8" id="KW-0813">Transport</keyword>
<keyword evidence="9" id="KW-0479">Metal-binding</keyword>
<dbReference type="InterPro" id="IPR005018">
    <property type="entry name" value="DOMON_domain"/>
</dbReference>
<feature type="transmembrane region" description="Helical" evidence="10">
    <location>
        <begin position="294"/>
        <end position="317"/>
    </location>
</feature>
<dbReference type="PANTHER" id="PTHR23130:SF195">
    <property type="entry name" value="CYTOCHROME B561 AND DOMON DOMAIN-CONTAINING PROTEIN"/>
    <property type="match status" value="1"/>
</dbReference>
<dbReference type="eggNOG" id="KOG4293">
    <property type="taxonomic scope" value="Eukaryota"/>
</dbReference>
<evidence type="ECO:0000256" key="9">
    <source>
        <dbReference type="PIRSR" id="PIRSR037471-1"/>
    </source>
</evidence>
<evidence type="ECO:0000256" key="7">
    <source>
        <dbReference type="ARBA" id="ARBA00023136"/>
    </source>
</evidence>
<feature type="binding site" description="axial binding residue" evidence="9">
    <location>
        <position position="300"/>
    </location>
    <ligand>
        <name>heme b</name>
        <dbReference type="ChEBI" id="CHEBI:60344"/>
        <label>1</label>
    </ligand>
    <ligandPart>
        <name>Fe</name>
        <dbReference type="ChEBI" id="CHEBI:18248"/>
    </ligandPart>
</feature>
<feature type="transmembrane region" description="Helical" evidence="10">
    <location>
        <begin position="232"/>
        <end position="253"/>
    </location>
</feature>
<dbReference type="CDD" id="cd08760">
    <property type="entry name" value="Cyt_b561_FRRS1_like"/>
    <property type="match status" value="1"/>
</dbReference>
<keyword evidence="5 8" id="KW-0249">Electron transport</keyword>
<keyword evidence="7 8" id="KW-0472">Membrane</keyword>
<feature type="binding site" description="axial binding residue" evidence="9">
    <location>
        <position position="267"/>
    </location>
    <ligand>
        <name>heme b</name>
        <dbReference type="ChEBI" id="CHEBI:60344"/>
        <label>1</label>
    </ligand>
    <ligandPart>
        <name>Fe</name>
        <dbReference type="ChEBI" id="CHEBI:18248"/>
    </ligandPart>
</feature>
<keyword evidence="4 11" id="KW-0732">Signal</keyword>
<evidence type="ECO:0000259" key="12">
    <source>
        <dbReference type="PROSITE" id="PS50836"/>
    </source>
</evidence>
<feature type="binding site" description="axial binding residue" evidence="9">
    <location>
        <position position="231"/>
    </location>
    <ligand>
        <name>heme b</name>
        <dbReference type="ChEBI" id="CHEBI:60344"/>
        <label>1</label>
    </ligand>
    <ligandPart>
        <name>Fe</name>
        <dbReference type="ChEBI" id="CHEBI:18248"/>
    </ligandPart>
</feature>
<keyword evidence="9" id="KW-0408">Iron</keyword>
<feature type="binding site" description="axial binding residue" evidence="9">
    <location>
        <position position="336"/>
    </location>
    <ligand>
        <name>heme b</name>
        <dbReference type="ChEBI" id="CHEBI:60344"/>
        <label>1</label>
    </ligand>
    <ligandPart>
        <name>Fe</name>
        <dbReference type="ChEBI" id="CHEBI:18248"/>
    </ligandPart>
</feature>
<dbReference type="PROSITE" id="PS50836">
    <property type="entry name" value="DOMON"/>
    <property type="match status" value="1"/>
</dbReference>
<evidence type="ECO:0000259" key="13">
    <source>
        <dbReference type="PROSITE" id="PS50939"/>
    </source>
</evidence>
<dbReference type="OMA" id="ICVNIFK"/>
<evidence type="ECO:0000256" key="5">
    <source>
        <dbReference type="ARBA" id="ARBA00022982"/>
    </source>
</evidence>
<evidence type="ECO:0000256" key="8">
    <source>
        <dbReference type="PIRNR" id="PIRNR037471"/>
    </source>
</evidence>
<evidence type="ECO:0000256" key="2">
    <source>
        <dbReference type="ARBA" id="ARBA00022448"/>
    </source>
</evidence>
<dbReference type="InterPro" id="IPR017214">
    <property type="entry name" value="UCP037471"/>
</dbReference>
<organism evidence="14 15">
    <name type="scientific">Amborella trichopoda</name>
    <dbReference type="NCBI Taxonomy" id="13333"/>
    <lineage>
        <taxon>Eukaryota</taxon>
        <taxon>Viridiplantae</taxon>
        <taxon>Streptophyta</taxon>
        <taxon>Embryophyta</taxon>
        <taxon>Tracheophyta</taxon>
        <taxon>Spermatophyta</taxon>
        <taxon>Magnoliopsida</taxon>
        <taxon>Amborellales</taxon>
        <taxon>Amborellaceae</taxon>
        <taxon>Amborella</taxon>
    </lineage>
</organism>
<feature type="transmembrane region" description="Helical" evidence="10">
    <location>
        <begin position="265"/>
        <end position="288"/>
    </location>
</feature>
<dbReference type="Gramene" id="ERM94617">
    <property type="protein sequence ID" value="ERM94617"/>
    <property type="gene ID" value="AMTR_s00011p00147300"/>
</dbReference>
<feature type="transmembrane region" description="Helical" evidence="10">
    <location>
        <begin position="338"/>
        <end position="355"/>
    </location>
</feature>
<dbReference type="PROSITE" id="PS50939">
    <property type="entry name" value="CYTOCHROME_B561"/>
    <property type="match status" value="1"/>
</dbReference>
<dbReference type="InterPro" id="IPR006593">
    <property type="entry name" value="Cyt_b561/ferric_Rdtase_TM"/>
</dbReference>
<dbReference type="HOGENOM" id="CLU_036675_1_1_1"/>
<evidence type="ECO:0000313" key="15">
    <source>
        <dbReference type="Proteomes" id="UP000017836"/>
    </source>
</evidence>
<dbReference type="Gene3D" id="1.20.120.1770">
    <property type="match status" value="1"/>
</dbReference>
<dbReference type="GO" id="GO:0016020">
    <property type="term" value="C:membrane"/>
    <property type="evidence" value="ECO:0007669"/>
    <property type="project" value="UniProtKB-SubCell"/>
</dbReference>
<comment type="cofactor">
    <cofactor evidence="8">
        <name>heme b</name>
        <dbReference type="ChEBI" id="CHEBI:60344"/>
    </cofactor>
    <text evidence="8">Binds 2 heme b groups non-covalently.</text>
</comment>
<dbReference type="STRING" id="13333.W1NFN8"/>
<accession>W1NFN8</accession>
<dbReference type="PIRSF" id="PIRSF037471">
    <property type="entry name" value="UCP037471"/>
    <property type="match status" value="1"/>
</dbReference>
<name>W1NFN8_AMBTC</name>
<dbReference type="InterPro" id="IPR045265">
    <property type="entry name" value="AIR12_DOMON"/>
</dbReference>
<reference evidence="15" key="1">
    <citation type="journal article" date="2013" name="Science">
        <title>The Amborella genome and the evolution of flowering plants.</title>
        <authorList>
            <consortium name="Amborella Genome Project"/>
        </authorList>
    </citation>
    <scope>NUCLEOTIDE SEQUENCE [LARGE SCALE GENOMIC DNA]</scope>
</reference>
<feature type="domain" description="DOMON" evidence="12">
    <location>
        <begin position="49"/>
        <end position="185"/>
    </location>
</feature>
<evidence type="ECO:0000256" key="1">
    <source>
        <dbReference type="ARBA" id="ARBA00004370"/>
    </source>
</evidence>